<reference evidence="1" key="2">
    <citation type="journal article" date="2015" name="Fish Shellfish Immunol.">
        <title>Early steps in the European eel (Anguilla anguilla)-Vibrio vulnificus interaction in the gills: Role of the RtxA13 toxin.</title>
        <authorList>
            <person name="Callol A."/>
            <person name="Pajuelo D."/>
            <person name="Ebbesson L."/>
            <person name="Teles M."/>
            <person name="MacKenzie S."/>
            <person name="Amaro C."/>
        </authorList>
    </citation>
    <scope>NUCLEOTIDE SEQUENCE</scope>
</reference>
<sequence length="21" mass="2457">MGKRMVSNIKITYILPCYNVL</sequence>
<proteinExistence type="predicted"/>
<organism evidence="1">
    <name type="scientific">Anguilla anguilla</name>
    <name type="common">European freshwater eel</name>
    <name type="synonym">Muraena anguilla</name>
    <dbReference type="NCBI Taxonomy" id="7936"/>
    <lineage>
        <taxon>Eukaryota</taxon>
        <taxon>Metazoa</taxon>
        <taxon>Chordata</taxon>
        <taxon>Craniata</taxon>
        <taxon>Vertebrata</taxon>
        <taxon>Euteleostomi</taxon>
        <taxon>Actinopterygii</taxon>
        <taxon>Neopterygii</taxon>
        <taxon>Teleostei</taxon>
        <taxon>Anguilliformes</taxon>
        <taxon>Anguillidae</taxon>
        <taxon>Anguilla</taxon>
    </lineage>
</organism>
<protein>
    <submittedName>
        <fullName evidence="1">Uncharacterized protein</fullName>
    </submittedName>
</protein>
<evidence type="ECO:0000313" key="1">
    <source>
        <dbReference type="EMBL" id="JAH35597.1"/>
    </source>
</evidence>
<accession>A0A0E9S309</accession>
<dbReference type="EMBL" id="GBXM01072980">
    <property type="protein sequence ID" value="JAH35597.1"/>
    <property type="molecule type" value="Transcribed_RNA"/>
</dbReference>
<reference evidence="1" key="1">
    <citation type="submission" date="2014-11" db="EMBL/GenBank/DDBJ databases">
        <authorList>
            <person name="Amaro Gonzalez C."/>
        </authorList>
    </citation>
    <scope>NUCLEOTIDE SEQUENCE</scope>
</reference>
<dbReference type="AlphaFoldDB" id="A0A0E9S309"/>
<name>A0A0E9S309_ANGAN</name>